<reference evidence="1 2" key="1">
    <citation type="submission" date="2019-03" db="EMBL/GenBank/DDBJ databases">
        <title>Genomic Encyclopedia of Type Strains, Phase IV (KMG-IV): sequencing the most valuable type-strain genomes for metagenomic binning, comparative biology and taxonomic classification.</title>
        <authorList>
            <person name="Goeker M."/>
        </authorList>
    </citation>
    <scope>NUCLEOTIDE SEQUENCE [LARGE SCALE GENOMIC DNA]</scope>
    <source>
        <strain evidence="1 2">DSM 15534</strain>
    </source>
</reference>
<sequence length="266" mass="30369">MQRITLSILDKDNNIKVAKSYTDFVSLTYKGEYQAGDYIQLEVAQVPCYLKVRLEDSFESCLLYLTEPKLLFHIPFGDDKRVYNSDKAFNGGLHFLWARVAEPFEIQPYQNLAYNPYLQSQQQGVYPFVSSNINASNIRFAARNAVDGYFDNTAHGSYPYTSWSNAQNPQAQLIIDFGREVILDRATLFLRADFPHDSWWQQVKLCFSNGEYECLNLARTAQPQTFIFPEQKTTAVILTDLINGDVVSSPFTALSQIELYGKDASQ</sequence>
<dbReference type="RefSeq" id="WP_132691776.1">
    <property type="nucleotide sequence ID" value="NZ_SMFT01000005.1"/>
</dbReference>
<dbReference type="AlphaFoldDB" id="A0A4R1FMR7"/>
<evidence type="ECO:0000313" key="1">
    <source>
        <dbReference type="EMBL" id="TCJ95873.1"/>
    </source>
</evidence>
<comment type="caution">
    <text evidence="1">The sequence shown here is derived from an EMBL/GenBank/DDBJ whole genome shotgun (WGS) entry which is preliminary data.</text>
</comment>
<name>A0A4R1FMR7_9PAST</name>
<keyword evidence="2" id="KW-1185">Reference proteome</keyword>
<dbReference type="OrthoDB" id="5674083at2"/>
<proteinExistence type="predicted"/>
<gene>
    <name evidence="1" type="ORF">EV694_1874</name>
</gene>
<dbReference type="InterPro" id="IPR008979">
    <property type="entry name" value="Galactose-bd-like_sf"/>
</dbReference>
<dbReference type="EMBL" id="SMFT01000005">
    <property type="protein sequence ID" value="TCJ95873.1"/>
    <property type="molecule type" value="Genomic_DNA"/>
</dbReference>
<evidence type="ECO:0000313" key="2">
    <source>
        <dbReference type="Proteomes" id="UP000294702"/>
    </source>
</evidence>
<dbReference type="SUPFAM" id="SSF49785">
    <property type="entry name" value="Galactose-binding domain-like"/>
    <property type="match status" value="1"/>
</dbReference>
<dbReference type="Proteomes" id="UP000294702">
    <property type="component" value="Unassembled WGS sequence"/>
</dbReference>
<protein>
    <submittedName>
        <fullName evidence="1">Uncharacterized protein</fullName>
    </submittedName>
</protein>
<dbReference type="Gene3D" id="2.60.120.260">
    <property type="entry name" value="Galactose-binding domain-like"/>
    <property type="match status" value="1"/>
</dbReference>
<organism evidence="1 2">
    <name type="scientific">Volucribacter psittacicida</name>
    <dbReference type="NCBI Taxonomy" id="203482"/>
    <lineage>
        <taxon>Bacteria</taxon>
        <taxon>Pseudomonadati</taxon>
        <taxon>Pseudomonadota</taxon>
        <taxon>Gammaproteobacteria</taxon>
        <taxon>Pasteurellales</taxon>
        <taxon>Pasteurellaceae</taxon>
        <taxon>Volucribacter</taxon>
    </lineage>
</organism>
<accession>A0A4R1FMR7</accession>